<dbReference type="Proteomes" id="UP000006671">
    <property type="component" value="Unassembled WGS sequence"/>
</dbReference>
<dbReference type="KEGG" id="ngr:NAEGRDRAFT_72273"/>
<dbReference type="PROSITE" id="PS51484">
    <property type="entry name" value="G8"/>
    <property type="match status" value="1"/>
</dbReference>
<keyword evidence="2" id="KW-0245">EGF-like domain</keyword>
<feature type="domain" description="G8" evidence="5">
    <location>
        <begin position="43"/>
        <end position="167"/>
    </location>
</feature>
<keyword evidence="1" id="KW-0325">Glycoprotein</keyword>
<dbReference type="SMART" id="SM00181">
    <property type="entry name" value="EGF"/>
    <property type="match status" value="4"/>
</dbReference>
<dbReference type="Pfam" id="PF10162">
    <property type="entry name" value="G8"/>
    <property type="match status" value="1"/>
</dbReference>
<dbReference type="InterPro" id="IPR055401">
    <property type="entry name" value="CEMIP_beta-hel_dom"/>
</dbReference>
<comment type="caution">
    <text evidence="2">Lacks conserved residue(s) required for the propagation of feature annotation.</text>
</comment>
<feature type="signal peptide" evidence="3">
    <location>
        <begin position="1"/>
        <end position="27"/>
    </location>
</feature>
<evidence type="ECO:0000313" key="6">
    <source>
        <dbReference type="EMBL" id="EFC39918.1"/>
    </source>
</evidence>
<protein>
    <submittedName>
        <fullName evidence="6">Predicted protein</fullName>
    </submittedName>
</protein>
<proteinExistence type="predicted"/>
<keyword evidence="3" id="KW-0732">Signal</keyword>
<feature type="disulfide bond" evidence="2">
    <location>
        <begin position="1310"/>
        <end position="1319"/>
    </location>
</feature>
<dbReference type="SMART" id="SM01225">
    <property type="entry name" value="G8"/>
    <property type="match status" value="1"/>
</dbReference>
<dbReference type="InterPro" id="IPR012334">
    <property type="entry name" value="Pectin_lyas_fold"/>
</dbReference>
<accession>D2VTE7</accession>
<evidence type="ECO:0000256" key="1">
    <source>
        <dbReference type="ARBA" id="ARBA00023180"/>
    </source>
</evidence>
<dbReference type="eggNOG" id="KOG1225">
    <property type="taxonomic scope" value="Eukaryota"/>
</dbReference>
<dbReference type="InParanoid" id="D2VTE7"/>
<dbReference type="Pfam" id="PF24606">
    <property type="entry name" value="CEMIP_beta-hel"/>
    <property type="match status" value="1"/>
</dbReference>
<keyword evidence="2" id="KW-1015">Disulfide bond</keyword>
<dbReference type="GeneID" id="8854451"/>
<dbReference type="Pfam" id="PF23106">
    <property type="entry name" value="EGF_Teneurin"/>
    <property type="match status" value="1"/>
</dbReference>
<evidence type="ECO:0000259" key="5">
    <source>
        <dbReference type="PROSITE" id="PS51484"/>
    </source>
</evidence>
<feature type="domain" description="EGF-like" evidence="4">
    <location>
        <begin position="1288"/>
        <end position="1320"/>
    </location>
</feature>
<feature type="disulfide bond" evidence="2">
    <location>
        <begin position="1292"/>
        <end position="1302"/>
    </location>
</feature>
<gene>
    <name evidence="6" type="ORF">NAEGRDRAFT_72273</name>
</gene>
<evidence type="ECO:0000256" key="2">
    <source>
        <dbReference type="PROSITE-ProRule" id="PRU00076"/>
    </source>
</evidence>
<dbReference type="InterPro" id="IPR052252">
    <property type="entry name" value="CEMIP/CEMIP2"/>
</dbReference>
<dbReference type="PANTHER" id="PTHR15535">
    <property type="entry name" value="TRANSMEMBRANE PROTEIN 2-RELATED"/>
    <property type="match status" value="1"/>
</dbReference>
<evidence type="ECO:0000313" key="7">
    <source>
        <dbReference type="Proteomes" id="UP000006671"/>
    </source>
</evidence>
<dbReference type="PROSITE" id="PS00022">
    <property type="entry name" value="EGF_1"/>
    <property type="match status" value="2"/>
</dbReference>
<dbReference type="InterPro" id="IPR000742">
    <property type="entry name" value="EGF"/>
</dbReference>
<dbReference type="VEuPathDB" id="AmoebaDB:NAEGRDRAFT_72273"/>
<name>D2VTE7_NAEGR</name>
<dbReference type="Gene3D" id="2.10.25.10">
    <property type="entry name" value="Laminin"/>
    <property type="match status" value="2"/>
</dbReference>
<sequence length="1434" mass="158466">MLNRFLQTILLITILFLVAGNVKMVVGQCPHQQSGLKMFSSIADWNKVNSTITISQNTLLDKSPGVLLYGIIVQQNASLIFNNVNLNLTLQFIRVDKGGKLIAGSSSCPITGKIVVTFYGNRTASNIIGIDPFDGSSGGAKGLAAMSGSFIQIVGSVDGLSWVELAESAVKGTTIIKTRSPTNWKVGDSILLTSTDYGELLDKTKVTLPTWRVGVPFPDQSEERTIVSIINSTTFIVNQTLLFTHYASGVTRGEVAKLNRNIVFEGDVSSASSSFGGHVIIRLVEQFEMVGVELRRMGQKGLMGRYSIHFHLLGDKALNSTVKPFILKDNSIYNSYQRCITVHDSNYIQIENNVCYNINGHAFFLENGSEMYNLFKNNLGAKVLPIIDSDPLQIIPTDNDVSVFWITNAMNYFEGNRAIGGKFGYWFSLPEYAIGLVQDKYANTTLIRPRMLPLGSFKNNVVHSANHVGLHIDDFVDVNGFPENDTWVPVEPPYPVRGSKSKPIVESIIENFVAFKIRKWALWLRADTITLRNMFVGDSRIGIDVAGEPSVVEDSVFEAESDNVGETYRAGIDVSRSYPGFFSNTEEFKAYEFYDNGGPSYVRNTVFRNYKSNSYRKAGAITNLSNANFKYETGGRLRNLTFVNSNSAFYLEAPTDGNRGMTVLDTDGSKTGFTGGGWSVSNNSFLTVPGCNAQPDWNSYNCPVFKEGYGALTLVNYAGFSTSSPLGSDPNLNKLTVKMPRLFIHDTSNPGKYDQVHGWNMGTRGFWMDSNLVLKNVYVLRWALNIGTPNDLQYYLRSIANNDWIVLAVQYPRTAVLDIRYETASMSQRALPRVNSIDDLMVNPNSYFYENQTEHLFLHFKNTGGRTAFAEYYDEYSLYTGYSTKFSITATCPNNNCQVYNWDFPTASIDRIKKVTLEERFSGILQPCQVSSSMINAGGNGKVLAGLLANKRTVDFTVYHDLSHLATQIQVGIGKIGEIVRFLQEPSIYPSPYSVSRFSMDFSYDEIISLLKGEVFVLLRTSTNPNGHLRAQLFCNNGITQFGTPRCSLPISISASQPCGAISSDDMFKFYSESTDISTQTGWVLQTVAKQDVPLAQKDYSTAAICGSTSIRFGMGMGKVQITKSYTKGGPVQLIDLSKFRYFEFFIQSISEGQLNLNIFFSEIKNTAFTDIPAIYIDPKYIQHFKIDHTRVTRVRIPVSDIPFTNQTGLNSIQRVTFMQKPVDDITLDYREFIMDDVRFITESYAQMTDANLTSSPILPSDISGFQSVCGDSVSDPDIDALHQRIYEPPFCAQSCNGNGNCTAPFTCQCNQGWIGETCNTPICSLNCTNRGQCISPDTCLCNSGYGATQCSLPICYGKIVSGLVCSGVGNCTSPDTCACPLGRIGNECETTEFVCFGYGASNPLVCSKHGICITDGKCSCNEGWKGTKCATKA</sequence>
<organism evidence="7">
    <name type="scientific">Naegleria gruberi</name>
    <name type="common">Amoeba</name>
    <dbReference type="NCBI Taxonomy" id="5762"/>
    <lineage>
        <taxon>Eukaryota</taxon>
        <taxon>Discoba</taxon>
        <taxon>Heterolobosea</taxon>
        <taxon>Tetramitia</taxon>
        <taxon>Eutetramitia</taxon>
        <taxon>Vahlkampfiidae</taxon>
        <taxon>Naegleria</taxon>
    </lineage>
</organism>
<reference evidence="6 7" key="1">
    <citation type="journal article" date="2010" name="Cell">
        <title>The genome of Naegleria gruberi illuminates early eukaryotic versatility.</title>
        <authorList>
            <person name="Fritz-Laylin L.K."/>
            <person name="Prochnik S.E."/>
            <person name="Ginger M.L."/>
            <person name="Dacks J.B."/>
            <person name="Carpenter M.L."/>
            <person name="Field M.C."/>
            <person name="Kuo A."/>
            <person name="Paredez A."/>
            <person name="Chapman J."/>
            <person name="Pham J."/>
            <person name="Shu S."/>
            <person name="Neupane R."/>
            <person name="Cipriano M."/>
            <person name="Mancuso J."/>
            <person name="Tu H."/>
            <person name="Salamov A."/>
            <person name="Lindquist E."/>
            <person name="Shapiro H."/>
            <person name="Lucas S."/>
            <person name="Grigoriev I.V."/>
            <person name="Cande W.Z."/>
            <person name="Fulton C."/>
            <person name="Rokhsar D.S."/>
            <person name="Dawson S.C."/>
        </authorList>
    </citation>
    <scope>NUCLEOTIDE SEQUENCE [LARGE SCALE GENOMIC DNA]</scope>
    <source>
        <strain evidence="6 7">NEG-M</strain>
    </source>
</reference>
<keyword evidence="7" id="KW-1185">Reference proteome</keyword>
<dbReference type="STRING" id="5762.D2VTE7"/>
<feature type="chain" id="PRO_5003038811" evidence="3">
    <location>
        <begin position="28"/>
        <end position="1434"/>
    </location>
</feature>
<dbReference type="EMBL" id="GG738896">
    <property type="protein sequence ID" value="EFC39918.1"/>
    <property type="molecule type" value="Genomic_DNA"/>
</dbReference>
<evidence type="ECO:0000259" key="4">
    <source>
        <dbReference type="PROSITE" id="PS50026"/>
    </source>
</evidence>
<evidence type="ECO:0000256" key="3">
    <source>
        <dbReference type="SAM" id="SignalP"/>
    </source>
</evidence>
<dbReference type="PROSITE" id="PS01186">
    <property type="entry name" value="EGF_2"/>
    <property type="match status" value="3"/>
</dbReference>
<dbReference type="OrthoDB" id="6140333at2759"/>
<dbReference type="InterPro" id="IPR019316">
    <property type="entry name" value="G8_domain"/>
</dbReference>
<dbReference type="RefSeq" id="XP_002672662.1">
    <property type="nucleotide sequence ID" value="XM_002672616.1"/>
</dbReference>
<dbReference type="Gene3D" id="2.160.20.10">
    <property type="entry name" value="Single-stranded right-handed beta-helix, Pectin lyase-like"/>
    <property type="match status" value="1"/>
</dbReference>
<dbReference type="PROSITE" id="PS50026">
    <property type="entry name" value="EGF_3"/>
    <property type="match status" value="1"/>
</dbReference>